<evidence type="ECO:0000256" key="1">
    <source>
        <dbReference type="SAM" id="MobiDB-lite"/>
    </source>
</evidence>
<proteinExistence type="predicted"/>
<feature type="compositionally biased region" description="Acidic residues" evidence="1">
    <location>
        <begin position="78"/>
        <end position="88"/>
    </location>
</feature>
<accession>A0A8K0HYW0</accession>
<feature type="region of interest" description="Disordered" evidence="1">
    <location>
        <begin position="31"/>
        <end position="88"/>
    </location>
</feature>
<reference evidence="2" key="2">
    <citation type="submission" date="2019-07" db="EMBL/GenBank/DDBJ databases">
        <authorList>
            <person name="Yang Y."/>
            <person name="Bocs S."/>
            <person name="Baudouin L."/>
        </authorList>
    </citation>
    <scope>NUCLEOTIDE SEQUENCE</scope>
    <source>
        <tissue evidence="2">Spear leaf of Hainan Tall coconut</tissue>
    </source>
</reference>
<gene>
    <name evidence="2" type="ORF">COCNU_02G006680</name>
</gene>
<feature type="compositionally biased region" description="Basic and acidic residues" evidence="1">
    <location>
        <begin position="40"/>
        <end position="51"/>
    </location>
</feature>
<evidence type="ECO:0000313" key="3">
    <source>
        <dbReference type="Proteomes" id="UP000797356"/>
    </source>
</evidence>
<dbReference type="EMBL" id="CM017873">
    <property type="protein sequence ID" value="KAG1330700.1"/>
    <property type="molecule type" value="Genomic_DNA"/>
</dbReference>
<protein>
    <submittedName>
        <fullName evidence="2">Uncharacterized protein</fullName>
    </submittedName>
</protein>
<organism evidence="2 3">
    <name type="scientific">Cocos nucifera</name>
    <name type="common">Coconut palm</name>
    <dbReference type="NCBI Taxonomy" id="13894"/>
    <lineage>
        <taxon>Eukaryota</taxon>
        <taxon>Viridiplantae</taxon>
        <taxon>Streptophyta</taxon>
        <taxon>Embryophyta</taxon>
        <taxon>Tracheophyta</taxon>
        <taxon>Spermatophyta</taxon>
        <taxon>Magnoliopsida</taxon>
        <taxon>Liliopsida</taxon>
        <taxon>Arecaceae</taxon>
        <taxon>Arecoideae</taxon>
        <taxon>Cocoseae</taxon>
        <taxon>Attaleinae</taxon>
        <taxon>Cocos</taxon>
    </lineage>
</organism>
<reference evidence="2" key="1">
    <citation type="journal article" date="2017" name="Gigascience">
        <title>The genome draft of coconut (Cocos nucifera).</title>
        <authorList>
            <person name="Xiao Y."/>
            <person name="Xu P."/>
            <person name="Fan H."/>
            <person name="Baudouin L."/>
            <person name="Xia W."/>
            <person name="Bocs S."/>
            <person name="Xu J."/>
            <person name="Li Q."/>
            <person name="Guo A."/>
            <person name="Zhou L."/>
            <person name="Li J."/>
            <person name="Wu Y."/>
            <person name="Ma Z."/>
            <person name="Armero A."/>
            <person name="Issali A.E."/>
            <person name="Liu N."/>
            <person name="Peng M."/>
            <person name="Yang Y."/>
        </authorList>
    </citation>
    <scope>NUCLEOTIDE SEQUENCE</scope>
    <source>
        <tissue evidence="2">Spear leaf of Hainan Tall coconut</tissue>
    </source>
</reference>
<dbReference type="Proteomes" id="UP000797356">
    <property type="component" value="Chromosome 2"/>
</dbReference>
<dbReference type="AlphaFoldDB" id="A0A8K0HYW0"/>
<dbReference type="OrthoDB" id="653904at2759"/>
<name>A0A8K0HYW0_COCNU</name>
<comment type="caution">
    <text evidence="2">The sequence shown here is derived from an EMBL/GenBank/DDBJ whole genome shotgun (WGS) entry which is preliminary data.</text>
</comment>
<sequence>MKMTVYKWDRKQCVKSYSAFDFLTDVVNKVPNLGGTEPYGDEKGISRRREIEDEEKGPEGTENMVQSAHPSCSSTSVIDEDEDYDNED</sequence>
<keyword evidence="3" id="KW-1185">Reference proteome</keyword>
<evidence type="ECO:0000313" key="2">
    <source>
        <dbReference type="EMBL" id="KAG1330700.1"/>
    </source>
</evidence>
<feature type="compositionally biased region" description="Polar residues" evidence="1">
    <location>
        <begin position="63"/>
        <end position="77"/>
    </location>
</feature>